<dbReference type="AlphaFoldDB" id="A0A0E3MTX3"/>
<evidence type="ECO:0000256" key="5">
    <source>
        <dbReference type="ARBA" id="ARBA00022807"/>
    </source>
</evidence>
<dbReference type="Pfam" id="PF13702">
    <property type="entry name" value="Lysozyme_like"/>
    <property type="match status" value="1"/>
</dbReference>
<dbReference type="PANTHER" id="PTHR47053">
    <property type="entry name" value="MUREIN DD-ENDOPEPTIDASE MEPH-RELATED"/>
    <property type="match status" value="1"/>
</dbReference>
<dbReference type="PANTHER" id="PTHR47053:SF5">
    <property type="entry name" value="BIFUNCTIONAL MURAMIDASE_DL-ENDOPEPTIDASE CWLT"/>
    <property type="match status" value="1"/>
</dbReference>
<keyword evidence="6" id="KW-0812">Transmembrane</keyword>
<comment type="similarity">
    <text evidence="2">Belongs to the peptidase C40 family.</text>
</comment>
<dbReference type="InterPro" id="IPR023346">
    <property type="entry name" value="Lysozyme-like_dom_sf"/>
</dbReference>
<dbReference type="EMBL" id="KY513280">
    <property type="protein sequence ID" value="AQM74919.1"/>
    <property type="molecule type" value="Genomic_DNA"/>
</dbReference>
<dbReference type="GO" id="GO:0008234">
    <property type="term" value="F:cysteine-type peptidase activity"/>
    <property type="evidence" value="ECO:0007669"/>
    <property type="project" value="UniProtKB-KW"/>
</dbReference>
<evidence type="ECO:0000313" key="8">
    <source>
        <dbReference type="EMBL" id="AKA86798.1"/>
    </source>
</evidence>
<keyword evidence="8" id="KW-0614">Plasmid</keyword>
<dbReference type="RefSeq" id="WP_080477314.1">
    <property type="nucleotide sequence ID" value="NZ_AP018542.1"/>
</dbReference>
<gene>
    <name evidence="8" type="primary">nlp</name>
</gene>
<dbReference type="InterPro" id="IPR038765">
    <property type="entry name" value="Papain-like_cys_pep_sf"/>
</dbReference>
<evidence type="ECO:0000256" key="1">
    <source>
        <dbReference type="ARBA" id="ARBA00004241"/>
    </source>
</evidence>
<feature type="domain" description="NlpC/P60" evidence="7">
    <location>
        <begin position="516"/>
        <end position="640"/>
    </location>
</feature>
<proteinExistence type="inferred from homology"/>
<keyword evidence="6" id="KW-1133">Transmembrane helix</keyword>
<dbReference type="InterPro" id="IPR000064">
    <property type="entry name" value="NLP_P60_dom"/>
</dbReference>
<dbReference type="Gene3D" id="3.90.1720.10">
    <property type="entry name" value="endopeptidase domain like (from Nostoc punctiforme)"/>
    <property type="match status" value="1"/>
</dbReference>
<keyword evidence="4 8" id="KW-0378">Hydrolase</keyword>
<dbReference type="InterPro" id="IPR051202">
    <property type="entry name" value="Peptidase_C40"/>
</dbReference>
<dbReference type="GO" id="GO:0009986">
    <property type="term" value="C:cell surface"/>
    <property type="evidence" value="ECO:0007669"/>
    <property type="project" value="UniProtKB-SubCell"/>
</dbReference>
<organism evidence="8">
    <name type="scientific">Enterococcus faecalis</name>
    <name type="common">Streptococcus faecalis</name>
    <dbReference type="NCBI Taxonomy" id="1351"/>
    <lineage>
        <taxon>Bacteria</taxon>
        <taxon>Bacillati</taxon>
        <taxon>Bacillota</taxon>
        <taxon>Bacilli</taxon>
        <taxon>Lactobacillales</taxon>
        <taxon>Enterococcaceae</taxon>
        <taxon>Enterococcus</taxon>
    </lineage>
</organism>
<evidence type="ECO:0000256" key="4">
    <source>
        <dbReference type="ARBA" id="ARBA00022801"/>
    </source>
</evidence>
<dbReference type="SUPFAM" id="SSF53955">
    <property type="entry name" value="Lysozyme-like"/>
    <property type="match status" value="1"/>
</dbReference>
<dbReference type="InterPro" id="IPR047194">
    <property type="entry name" value="CwlT-like_lysozyme"/>
</dbReference>
<keyword evidence="6" id="KW-0472">Membrane</keyword>
<geneLocation type="plasmid" evidence="8">
    <name>pE394</name>
</geneLocation>
<sequence>MKKNVNTTDDFAKKATEFSQDKVTEATKRVVFQSITTPVSSYYQTRKLKIHKENIKLIQEGRRFENQFEKRTPLIQKRENLLMKRKQLLNKSNRLDTALGYLDVDLKEEKFLKKDTKTMGRDPTKKSFESDSIAKFEKKKNQNQRSRLDNPLTSKTVGSRNFAQKVVTSPVKALSKTGTTLKDGINSEVEESDMAGIQLANQMISPVASTLKFEANHFVARKVGFDRKAYRLEKIEKKILKVDKKLAKETKAKRKRIRKEAKVNAKLIPGNTVALASPINMRIFNAMNFSTGNIFKNIVALVQSIKNIKGLAIIGGFALIFLIPMLLMTPIATLGGGALIGINSNTTASQLSLSRSMLDEDVLKWEQTVLKELKAYGLEDYLDMVLVIIQLESGGRVKDVMQSSESAGLAPNAIKNEQDSIKQGVKYLNDLIKAQKSYGVDIQTLIHAYNYGIGFISYVASNGGKWTQKLADNFSSIQAKKMGWKSYGDPSYVSKAMKYLTVNENAVSLASAVNPLDFYADMKTEMEKYSGMAYVWGGKNPQTGFDCSGLTAYLYSLFGIQIDSYTVSQFDQSTPVSLENARAGDLIFFRGTYGSADFISHVGIYVNETTMFDANSSGVGYHTWNTGYWSQHRPSIRRVITK</sequence>
<protein>
    <submittedName>
        <fullName evidence="8 9">Cell wall-associated hydrolase</fullName>
    </submittedName>
</protein>
<evidence type="ECO:0000256" key="6">
    <source>
        <dbReference type="SAM" id="Phobius"/>
    </source>
</evidence>
<evidence type="ECO:0000313" key="9">
    <source>
        <dbReference type="EMBL" id="AQM74919.1"/>
    </source>
</evidence>
<evidence type="ECO:0000256" key="2">
    <source>
        <dbReference type="ARBA" id="ARBA00007074"/>
    </source>
</evidence>
<evidence type="ECO:0000256" key="3">
    <source>
        <dbReference type="ARBA" id="ARBA00022670"/>
    </source>
</evidence>
<accession>A0A0E3MTX3</accession>
<keyword evidence="3" id="KW-0645">Protease</keyword>
<reference evidence="9" key="2">
    <citation type="journal article" date="2017" name="Eur. J. Clin. Microbiol. Infect. Dis.">
        <title>Linezolid-resistant enterococci in Polish hospitals: species, clonality and determinants of linezolid resistance.</title>
        <authorList>
            <person name="Gawryszewska I."/>
            <person name="Zabicka D."/>
            <person name="Hryniewicz W."/>
            <person name="Sadowy E."/>
        </authorList>
    </citation>
    <scope>NUCLEOTIDE SEQUENCE</scope>
    <source>
        <strain evidence="9">6742</strain>
        <plasmid evidence="9">p6742_1</plasmid>
    </source>
</reference>
<dbReference type="Pfam" id="PF00877">
    <property type="entry name" value="NLPC_P60"/>
    <property type="match status" value="1"/>
</dbReference>
<name>A0A0E3MTX3_ENTFL</name>
<geneLocation type="plasmid" evidence="9">
    <name>p6742_1</name>
</geneLocation>
<dbReference type="PROSITE" id="PS51935">
    <property type="entry name" value="NLPC_P60"/>
    <property type="match status" value="1"/>
</dbReference>
<dbReference type="EMBL" id="KP399637">
    <property type="protein sequence ID" value="AKA86798.1"/>
    <property type="molecule type" value="Genomic_DNA"/>
</dbReference>
<reference evidence="8" key="1">
    <citation type="journal article" date="2015" name="J. Antimicrob. Chemother.">
        <title>A novel gene, optrA, that confers transferable resistance to oxazolidinones and phenicols and its presence in Enterococcus faecalis and Enterococcus faecium of human and animal origin.</title>
        <authorList>
            <person name="Wang Y."/>
            <person name="Lv Y."/>
            <person name="Cai J."/>
            <person name="Schwarz S."/>
            <person name="Cui L."/>
            <person name="Hu Z."/>
            <person name="Zhang R."/>
            <person name="Li J."/>
            <person name="Zhao Q."/>
            <person name="He T."/>
            <person name="Wang D."/>
            <person name="Wang Z."/>
            <person name="Shen Y."/>
            <person name="Li Y."/>
            <person name="Fessler A.T."/>
            <person name="Wu C."/>
            <person name="Yu H."/>
            <person name="Deng X."/>
            <person name="Xia X."/>
            <person name="Shen J."/>
        </authorList>
    </citation>
    <scope>NUCLEOTIDE SEQUENCE</scope>
    <source>
        <strain evidence="8">E394</strain>
        <plasmid evidence="8">pE394</plasmid>
    </source>
</reference>
<comment type="subcellular location">
    <subcellularLocation>
        <location evidence="1">Cell surface</location>
    </subcellularLocation>
</comment>
<dbReference type="GO" id="GO:0006508">
    <property type="term" value="P:proteolysis"/>
    <property type="evidence" value="ECO:0007669"/>
    <property type="project" value="UniProtKB-KW"/>
</dbReference>
<keyword evidence="5" id="KW-0788">Thiol protease</keyword>
<dbReference type="Gene3D" id="1.10.530.10">
    <property type="match status" value="1"/>
</dbReference>
<evidence type="ECO:0000259" key="7">
    <source>
        <dbReference type="PROSITE" id="PS51935"/>
    </source>
</evidence>
<feature type="transmembrane region" description="Helical" evidence="6">
    <location>
        <begin position="311"/>
        <end position="342"/>
    </location>
</feature>
<dbReference type="SUPFAM" id="SSF54001">
    <property type="entry name" value="Cysteine proteinases"/>
    <property type="match status" value="1"/>
</dbReference>
<dbReference type="CDD" id="cd16891">
    <property type="entry name" value="CwlT-like"/>
    <property type="match status" value="1"/>
</dbReference>